<dbReference type="PROSITE" id="PS00217">
    <property type="entry name" value="SUGAR_TRANSPORT_2"/>
    <property type="match status" value="1"/>
</dbReference>
<feature type="transmembrane region" description="Helical" evidence="5">
    <location>
        <begin position="273"/>
        <end position="291"/>
    </location>
</feature>
<keyword evidence="3 5" id="KW-1133">Transmembrane helix</keyword>
<feature type="transmembrane region" description="Helical" evidence="5">
    <location>
        <begin position="181"/>
        <end position="200"/>
    </location>
</feature>
<evidence type="ECO:0000256" key="1">
    <source>
        <dbReference type="ARBA" id="ARBA00004141"/>
    </source>
</evidence>
<feature type="transmembrane region" description="Helical" evidence="5">
    <location>
        <begin position="64"/>
        <end position="83"/>
    </location>
</feature>
<feature type="domain" description="Major facilitator superfamily (MFS) profile" evidence="6">
    <location>
        <begin position="26"/>
        <end position="412"/>
    </location>
</feature>
<dbReference type="EMBL" id="SEWF01000014">
    <property type="protein sequence ID" value="RYU95477.1"/>
    <property type="molecule type" value="Genomic_DNA"/>
</dbReference>
<feature type="transmembrane region" description="Helical" evidence="5">
    <location>
        <begin position="120"/>
        <end position="141"/>
    </location>
</feature>
<feature type="transmembrane region" description="Helical" evidence="5">
    <location>
        <begin position="389"/>
        <end position="406"/>
    </location>
</feature>
<dbReference type="AlphaFoldDB" id="A0A4Q5M0W6"/>
<keyword evidence="2 5" id="KW-0812">Transmembrane</keyword>
<dbReference type="InterPro" id="IPR036259">
    <property type="entry name" value="MFS_trans_sf"/>
</dbReference>
<dbReference type="InterPro" id="IPR020846">
    <property type="entry name" value="MFS_dom"/>
</dbReference>
<feature type="transmembrane region" description="Helical" evidence="5">
    <location>
        <begin position="322"/>
        <end position="345"/>
    </location>
</feature>
<evidence type="ECO:0000313" key="8">
    <source>
        <dbReference type="Proteomes" id="UP000293162"/>
    </source>
</evidence>
<dbReference type="GO" id="GO:0046943">
    <property type="term" value="F:carboxylic acid transmembrane transporter activity"/>
    <property type="evidence" value="ECO:0007669"/>
    <property type="project" value="TreeGrafter"/>
</dbReference>
<dbReference type="GO" id="GO:0005886">
    <property type="term" value="C:plasma membrane"/>
    <property type="evidence" value="ECO:0007669"/>
    <property type="project" value="TreeGrafter"/>
</dbReference>
<evidence type="ECO:0000256" key="5">
    <source>
        <dbReference type="SAM" id="Phobius"/>
    </source>
</evidence>
<evidence type="ECO:0000259" key="6">
    <source>
        <dbReference type="PROSITE" id="PS50850"/>
    </source>
</evidence>
<accession>A0A4Q5M0W6</accession>
<dbReference type="PANTHER" id="PTHR23508">
    <property type="entry name" value="CARBOXYLIC ACID TRANSPORTER PROTEIN HOMOLOG"/>
    <property type="match status" value="1"/>
</dbReference>
<dbReference type="InterPro" id="IPR005829">
    <property type="entry name" value="Sugar_transporter_CS"/>
</dbReference>
<dbReference type="Pfam" id="PF07690">
    <property type="entry name" value="MFS_1"/>
    <property type="match status" value="1"/>
</dbReference>
<comment type="subcellular location">
    <subcellularLocation>
        <location evidence="1">Membrane</location>
        <topology evidence="1">Multi-pass membrane protein</topology>
    </subcellularLocation>
</comment>
<feature type="transmembrane region" description="Helical" evidence="5">
    <location>
        <begin position="20"/>
        <end position="44"/>
    </location>
</feature>
<reference evidence="7 8" key="1">
    <citation type="submission" date="2019-02" db="EMBL/GenBank/DDBJ databases">
        <title>Bacterial novel species Emticicia sp. 17J42-9 isolated from soil.</title>
        <authorList>
            <person name="Jung H.-Y."/>
        </authorList>
    </citation>
    <scope>NUCLEOTIDE SEQUENCE [LARGE SCALE GENOMIC DNA]</scope>
    <source>
        <strain evidence="7 8">17J42-9</strain>
    </source>
</reference>
<dbReference type="PANTHER" id="PTHR23508:SF10">
    <property type="entry name" value="CARBOXYLIC ACID TRANSPORTER PROTEIN HOMOLOG"/>
    <property type="match status" value="1"/>
</dbReference>
<evidence type="ECO:0000256" key="2">
    <source>
        <dbReference type="ARBA" id="ARBA00022692"/>
    </source>
</evidence>
<evidence type="ECO:0000313" key="7">
    <source>
        <dbReference type="EMBL" id="RYU95477.1"/>
    </source>
</evidence>
<feature type="transmembrane region" description="Helical" evidence="5">
    <location>
        <begin position="153"/>
        <end position="175"/>
    </location>
</feature>
<comment type="caution">
    <text evidence="7">The sequence shown here is derived from an EMBL/GenBank/DDBJ whole genome shotgun (WGS) entry which is preliminary data.</text>
</comment>
<sequence>MTLTVENPQKQEVLSANIRVLAFILCLISYAFGGTVSTLMSVYLPVAVPELLNEQVSEARLGEVGAYISAVSLYGWMIGGILFGIISDKIGRKKVLVLVTGLYGVATLLTVFVPDWYVLMAYRFFSGMGVGGVLLVTTVYISEIWVEKTRPIFVGILAVAFPVGIVASGGLSKLFSDWRQAFWIGLIPIAVAILIGLLLPESPKWNNLKKVEKSPLNDLFSEEYRPNLLKGSILFGSVLIGLWGIFSWLPTWIQTLLPAGQSGNTERGNTMMLLGIGGIVGGVLSGFLIRAIGNRKTLMLTFIGVICACCVLFLTNKTFSPVIYAETALLTLCFGISQGSLSSYIPELFPTIVRATATGFCFNVGRFFTATAVFFVGALVTFFGGFGNALLAFSVMFFVALGMAYFSKDKEKNLING</sequence>
<keyword evidence="8" id="KW-1185">Reference proteome</keyword>
<proteinExistence type="predicted"/>
<protein>
    <submittedName>
        <fullName evidence="7">MFS transporter</fullName>
    </submittedName>
</protein>
<feature type="transmembrane region" description="Helical" evidence="5">
    <location>
        <begin position="233"/>
        <end position="253"/>
    </location>
</feature>
<dbReference type="RefSeq" id="WP_130021083.1">
    <property type="nucleotide sequence ID" value="NZ_SEWF01000014.1"/>
</dbReference>
<name>A0A4Q5M0W6_9BACT</name>
<dbReference type="InterPro" id="IPR011701">
    <property type="entry name" value="MFS"/>
</dbReference>
<dbReference type="Gene3D" id="1.20.1250.20">
    <property type="entry name" value="MFS general substrate transporter like domains"/>
    <property type="match status" value="2"/>
</dbReference>
<dbReference type="OrthoDB" id="9787026at2"/>
<dbReference type="PROSITE" id="PS50850">
    <property type="entry name" value="MFS"/>
    <property type="match status" value="1"/>
</dbReference>
<feature type="transmembrane region" description="Helical" evidence="5">
    <location>
        <begin position="298"/>
        <end position="316"/>
    </location>
</feature>
<dbReference type="SUPFAM" id="SSF103473">
    <property type="entry name" value="MFS general substrate transporter"/>
    <property type="match status" value="1"/>
</dbReference>
<evidence type="ECO:0000256" key="4">
    <source>
        <dbReference type="ARBA" id="ARBA00023136"/>
    </source>
</evidence>
<evidence type="ECO:0000256" key="3">
    <source>
        <dbReference type="ARBA" id="ARBA00022989"/>
    </source>
</evidence>
<gene>
    <name evidence="7" type="ORF">EWM59_11305</name>
</gene>
<feature type="transmembrane region" description="Helical" evidence="5">
    <location>
        <begin position="357"/>
        <end position="383"/>
    </location>
</feature>
<organism evidence="7 8">
    <name type="scientific">Emticicia agri</name>
    <dbReference type="NCBI Taxonomy" id="2492393"/>
    <lineage>
        <taxon>Bacteria</taxon>
        <taxon>Pseudomonadati</taxon>
        <taxon>Bacteroidota</taxon>
        <taxon>Cytophagia</taxon>
        <taxon>Cytophagales</taxon>
        <taxon>Leadbetterellaceae</taxon>
        <taxon>Emticicia</taxon>
    </lineage>
</organism>
<dbReference type="Proteomes" id="UP000293162">
    <property type="component" value="Unassembled WGS sequence"/>
</dbReference>
<keyword evidence="4 5" id="KW-0472">Membrane</keyword>
<feature type="transmembrane region" description="Helical" evidence="5">
    <location>
        <begin position="95"/>
        <end position="114"/>
    </location>
</feature>